<evidence type="ECO:0000256" key="1">
    <source>
        <dbReference type="SAM" id="MobiDB-lite"/>
    </source>
</evidence>
<name>A0AAD7DA90_MYCRO</name>
<dbReference type="EMBL" id="JARKIE010000095">
    <property type="protein sequence ID" value="KAJ7686491.1"/>
    <property type="molecule type" value="Genomic_DNA"/>
</dbReference>
<feature type="transmembrane region" description="Helical" evidence="2">
    <location>
        <begin position="73"/>
        <end position="90"/>
    </location>
</feature>
<gene>
    <name evidence="3" type="ORF">B0H17DRAFT_712241</name>
</gene>
<proteinExistence type="predicted"/>
<feature type="transmembrane region" description="Helical" evidence="2">
    <location>
        <begin position="102"/>
        <end position="122"/>
    </location>
</feature>
<dbReference type="AlphaFoldDB" id="A0AAD7DA90"/>
<evidence type="ECO:0000256" key="2">
    <source>
        <dbReference type="SAM" id="Phobius"/>
    </source>
</evidence>
<keyword evidence="2" id="KW-1133">Transmembrane helix</keyword>
<keyword evidence="2" id="KW-0812">Transmembrane</keyword>
<keyword evidence="2" id="KW-0472">Membrane</keyword>
<keyword evidence="4" id="KW-1185">Reference proteome</keyword>
<dbReference type="Proteomes" id="UP001221757">
    <property type="component" value="Unassembled WGS sequence"/>
</dbReference>
<feature type="region of interest" description="Disordered" evidence="1">
    <location>
        <begin position="32"/>
        <end position="55"/>
    </location>
</feature>
<evidence type="ECO:0000313" key="3">
    <source>
        <dbReference type="EMBL" id="KAJ7686491.1"/>
    </source>
</evidence>
<accession>A0AAD7DA90</accession>
<sequence>MSPCSPCTILRLTSSPRPPRCRTCQRSSRTTACPARRRSSRTTVHPARQPRPISTSARGPLRTTRMCWAARRAWIPAVILASWLTIYLTLRWRNYWLTDNILNLFLFVLLSSYLYAVILILVHKSDFRTGDKRDCM</sequence>
<reference evidence="3" key="1">
    <citation type="submission" date="2023-03" db="EMBL/GenBank/DDBJ databases">
        <title>Massive genome expansion in bonnet fungi (Mycena s.s.) driven by repeated elements and novel gene families across ecological guilds.</title>
        <authorList>
            <consortium name="Lawrence Berkeley National Laboratory"/>
            <person name="Harder C.B."/>
            <person name="Miyauchi S."/>
            <person name="Viragh M."/>
            <person name="Kuo A."/>
            <person name="Thoen E."/>
            <person name="Andreopoulos B."/>
            <person name="Lu D."/>
            <person name="Skrede I."/>
            <person name="Drula E."/>
            <person name="Henrissat B."/>
            <person name="Morin E."/>
            <person name="Kohler A."/>
            <person name="Barry K."/>
            <person name="LaButti K."/>
            <person name="Morin E."/>
            <person name="Salamov A."/>
            <person name="Lipzen A."/>
            <person name="Mereny Z."/>
            <person name="Hegedus B."/>
            <person name="Baldrian P."/>
            <person name="Stursova M."/>
            <person name="Weitz H."/>
            <person name="Taylor A."/>
            <person name="Grigoriev I.V."/>
            <person name="Nagy L.G."/>
            <person name="Martin F."/>
            <person name="Kauserud H."/>
        </authorList>
    </citation>
    <scope>NUCLEOTIDE SEQUENCE</scope>
    <source>
        <strain evidence="3">CBHHK067</strain>
    </source>
</reference>
<comment type="caution">
    <text evidence="3">The sequence shown here is derived from an EMBL/GenBank/DDBJ whole genome shotgun (WGS) entry which is preliminary data.</text>
</comment>
<evidence type="ECO:0000313" key="4">
    <source>
        <dbReference type="Proteomes" id="UP001221757"/>
    </source>
</evidence>
<protein>
    <submittedName>
        <fullName evidence="3">Uncharacterized protein</fullName>
    </submittedName>
</protein>
<organism evidence="3 4">
    <name type="scientific">Mycena rosella</name>
    <name type="common">Pink bonnet</name>
    <name type="synonym">Agaricus rosellus</name>
    <dbReference type="NCBI Taxonomy" id="1033263"/>
    <lineage>
        <taxon>Eukaryota</taxon>
        <taxon>Fungi</taxon>
        <taxon>Dikarya</taxon>
        <taxon>Basidiomycota</taxon>
        <taxon>Agaricomycotina</taxon>
        <taxon>Agaricomycetes</taxon>
        <taxon>Agaricomycetidae</taxon>
        <taxon>Agaricales</taxon>
        <taxon>Marasmiineae</taxon>
        <taxon>Mycenaceae</taxon>
        <taxon>Mycena</taxon>
    </lineage>
</organism>